<dbReference type="InterPro" id="IPR010982">
    <property type="entry name" value="Lambda_DNA-bd_dom_sf"/>
</dbReference>
<dbReference type="EMBL" id="LAZR01050599">
    <property type="protein sequence ID" value="KKK86995.1"/>
    <property type="molecule type" value="Genomic_DNA"/>
</dbReference>
<dbReference type="Gene3D" id="1.10.260.40">
    <property type="entry name" value="lambda repressor-like DNA-binding domains"/>
    <property type="match status" value="1"/>
</dbReference>
<organism evidence="3">
    <name type="scientific">marine sediment metagenome</name>
    <dbReference type="NCBI Taxonomy" id="412755"/>
    <lineage>
        <taxon>unclassified sequences</taxon>
        <taxon>metagenomes</taxon>
        <taxon>ecological metagenomes</taxon>
    </lineage>
</organism>
<evidence type="ECO:0000313" key="3">
    <source>
        <dbReference type="EMBL" id="KKK86995.1"/>
    </source>
</evidence>
<protein>
    <recommendedName>
        <fullName evidence="2">HTH cro/C1-type domain-containing protein</fullName>
    </recommendedName>
</protein>
<dbReference type="PANTHER" id="PTHR46558:SF4">
    <property type="entry name" value="DNA-BIDING PHAGE PROTEIN"/>
    <property type="match status" value="1"/>
</dbReference>
<feature type="domain" description="HTH cro/C1-type" evidence="2">
    <location>
        <begin position="11"/>
        <end position="65"/>
    </location>
</feature>
<dbReference type="InterPro" id="IPR001387">
    <property type="entry name" value="Cro/C1-type_HTH"/>
</dbReference>
<evidence type="ECO:0000256" key="1">
    <source>
        <dbReference type="ARBA" id="ARBA00023125"/>
    </source>
</evidence>
<dbReference type="CDD" id="cd00093">
    <property type="entry name" value="HTH_XRE"/>
    <property type="match status" value="1"/>
</dbReference>
<dbReference type="Pfam" id="PF01381">
    <property type="entry name" value="HTH_3"/>
    <property type="match status" value="1"/>
</dbReference>
<name>A0A0F8ZLU3_9ZZZZ</name>
<evidence type="ECO:0000259" key="2">
    <source>
        <dbReference type="PROSITE" id="PS50943"/>
    </source>
</evidence>
<dbReference type="AlphaFoldDB" id="A0A0F8ZLU3"/>
<accession>A0A0F8ZLU3</accession>
<dbReference type="SMART" id="SM00530">
    <property type="entry name" value="HTH_XRE"/>
    <property type="match status" value="1"/>
</dbReference>
<gene>
    <name evidence="3" type="ORF">LCGC14_2757680</name>
</gene>
<sequence length="75" mass="8525">MLMDKEIGQRLKELRISQGKSQAAMAELCLVSRPAWSQWEKGSKRITLEHAARLALKLGVSIDWITLGREPKEHV</sequence>
<dbReference type="PANTHER" id="PTHR46558">
    <property type="entry name" value="TRACRIPTIONAL REGULATORY PROTEIN-RELATED-RELATED"/>
    <property type="match status" value="1"/>
</dbReference>
<dbReference type="PROSITE" id="PS50943">
    <property type="entry name" value="HTH_CROC1"/>
    <property type="match status" value="1"/>
</dbReference>
<dbReference type="GO" id="GO:0003677">
    <property type="term" value="F:DNA binding"/>
    <property type="evidence" value="ECO:0007669"/>
    <property type="project" value="UniProtKB-KW"/>
</dbReference>
<keyword evidence="1" id="KW-0238">DNA-binding</keyword>
<proteinExistence type="predicted"/>
<reference evidence="3" key="1">
    <citation type="journal article" date="2015" name="Nature">
        <title>Complex archaea that bridge the gap between prokaryotes and eukaryotes.</title>
        <authorList>
            <person name="Spang A."/>
            <person name="Saw J.H."/>
            <person name="Jorgensen S.L."/>
            <person name="Zaremba-Niedzwiedzka K."/>
            <person name="Martijn J."/>
            <person name="Lind A.E."/>
            <person name="van Eijk R."/>
            <person name="Schleper C."/>
            <person name="Guy L."/>
            <person name="Ettema T.J."/>
        </authorList>
    </citation>
    <scope>NUCLEOTIDE SEQUENCE</scope>
</reference>
<comment type="caution">
    <text evidence="3">The sequence shown here is derived from an EMBL/GenBank/DDBJ whole genome shotgun (WGS) entry which is preliminary data.</text>
</comment>
<dbReference type="SUPFAM" id="SSF47413">
    <property type="entry name" value="lambda repressor-like DNA-binding domains"/>
    <property type="match status" value="1"/>
</dbReference>